<name>A0A143CAX5_9ACTN</name>
<evidence type="ECO:0000313" key="2">
    <source>
        <dbReference type="EMBL" id="AMW14548.1"/>
    </source>
</evidence>
<keyword evidence="3" id="KW-1185">Reference proteome</keyword>
<dbReference type="CDD" id="cd07043">
    <property type="entry name" value="STAS_anti-anti-sigma_factors"/>
    <property type="match status" value="1"/>
</dbReference>
<evidence type="ECO:0000313" key="3">
    <source>
        <dbReference type="Proteomes" id="UP000076096"/>
    </source>
</evidence>
<dbReference type="KEGG" id="stsi:A4E84_36760"/>
<reference evidence="3" key="1">
    <citation type="submission" date="2016-04" db="EMBL/GenBank/DDBJ databases">
        <authorList>
            <person name="Zhang B."/>
        </authorList>
    </citation>
    <scope>NUCLEOTIDE SEQUENCE [LARGE SCALE GENOMIC DNA]</scope>
    <source>
        <strain evidence="3">S10</strain>
    </source>
</reference>
<dbReference type="InterPro" id="IPR036513">
    <property type="entry name" value="STAS_dom_sf"/>
</dbReference>
<proteinExistence type="predicted"/>
<feature type="domain" description="STAS" evidence="1">
    <location>
        <begin position="1"/>
        <end position="92"/>
    </location>
</feature>
<dbReference type="SUPFAM" id="SSF52091">
    <property type="entry name" value="SpoIIaa-like"/>
    <property type="match status" value="1"/>
</dbReference>
<gene>
    <name evidence="2" type="ORF">A4E84_36760</name>
</gene>
<dbReference type="AlphaFoldDB" id="A0A143CAX5"/>
<organism evidence="2 3">
    <name type="scientific">Streptomyces qaidamensis</name>
    <dbReference type="NCBI Taxonomy" id="1783515"/>
    <lineage>
        <taxon>Bacteria</taxon>
        <taxon>Bacillati</taxon>
        <taxon>Actinomycetota</taxon>
        <taxon>Actinomycetes</taxon>
        <taxon>Kitasatosporales</taxon>
        <taxon>Streptomycetaceae</taxon>
        <taxon>Streptomyces</taxon>
        <taxon>Streptomyces aurantiacus group</taxon>
    </lineage>
</organism>
<dbReference type="EMBL" id="CP015098">
    <property type="protein sequence ID" value="AMW14548.1"/>
    <property type="molecule type" value="Genomic_DNA"/>
</dbReference>
<dbReference type="Pfam" id="PF01740">
    <property type="entry name" value="STAS"/>
    <property type="match status" value="1"/>
</dbReference>
<sequence length="92" mass="9541">MLHLAGDLDVDTAPGLREDVTVLAAHSTAGLLVLNLSGITFCDTPGLYTLLALRQTLPLADVDVLFTSASSELRTAADRAGLTTHLALGDVP</sequence>
<dbReference type="Proteomes" id="UP000076096">
    <property type="component" value="Chromosome"/>
</dbReference>
<dbReference type="InterPro" id="IPR002645">
    <property type="entry name" value="STAS_dom"/>
</dbReference>
<dbReference type="Gene3D" id="3.30.750.24">
    <property type="entry name" value="STAS domain"/>
    <property type="match status" value="1"/>
</dbReference>
<dbReference type="PROSITE" id="PS50801">
    <property type="entry name" value="STAS"/>
    <property type="match status" value="1"/>
</dbReference>
<accession>A0A143CAX5</accession>
<protein>
    <recommendedName>
        <fullName evidence="1">STAS domain-containing protein</fullName>
    </recommendedName>
</protein>
<evidence type="ECO:0000259" key="1">
    <source>
        <dbReference type="PROSITE" id="PS50801"/>
    </source>
</evidence>